<dbReference type="InterPro" id="IPR011010">
    <property type="entry name" value="DNA_brk_join_enz"/>
</dbReference>
<evidence type="ECO:0000256" key="2">
    <source>
        <dbReference type="ARBA" id="ARBA00022908"/>
    </source>
</evidence>
<dbReference type="Gene3D" id="1.10.150.130">
    <property type="match status" value="1"/>
</dbReference>
<dbReference type="Proteomes" id="UP000095546">
    <property type="component" value="Unassembled WGS sequence"/>
</dbReference>
<dbReference type="RefSeq" id="WP_070099881.1">
    <property type="nucleotide sequence ID" value="NZ_CABIWZ010000001.1"/>
</dbReference>
<dbReference type="STRING" id="187979.ERS852385_00089"/>
<comment type="similarity">
    <text evidence="1">Belongs to the 'phage' integrase family.</text>
</comment>
<keyword evidence="4" id="KW-0233">DNA recombination</keyword>
<organism evidence="6 7">
    <name type="scientific">Mitsuokella jalaludinii</name>
    <dbReference type="NCBI Taxonomy" id="187979"/>
    <lineage>
        <taxon>Bacteria</taxon>
        <taxon>Bacillati</taxon>
        <taxon>Bacillota</taxon>
        <taxon>Negativicutes</taxon>
        <taxon>Selenomonadales</taxon>
        <taxon>Selenomonadaceae</taxon>
        <taxon>Mitsuokella</taxon>
    </lineage>
</organism>
<dbReference type="EMBL" id="CYYU01000001">
    <property type="protein sequence ID" value="CUN35224.1"/>
    <property type="molecule type" value="Genomic_DNA"/>
</dbReference>
<proteinExistence type="inferred from homology"/>
<dbReference type="PANTHER" id="PTHR30349:SF64">
    <property type="entry name" value="PROPHAGE INTEGRASE INTD-RELATED"/>
    <property type="match status" value="1"/>
</dbReference>
<dbReference type="GO" id="GO:0015074">
    <property type="term" value="P:DNA integration"/>
    <property type="evidence" value="ECO:0007669"/>
    <property type="project" value="UniProtKB-KW"/>
</dbReference>
<dbReference type="InterPro" id="IPR004107">
    <property type="entry name" value="Integrase_SAM-like_N"/>
</dbReference>
<dbReference type="InterPro" id="IPR010998">
    <property type="entry name" value="Integrase_recombinase_N"/>
</dbReference>
<sequence length="359" mass="41528">MSHIEKRTLQDGKTSWLIMFRYTDWQGKRRQKKASGFPTKREALAYERDFIEREAGSPSMTFGNLWAIYKKDFKHRVKESSMHSVVPNVERRVLPYFKDMPINQITPAIVRRWETELHDSTELSDRFIQYLHGRLSSVLSFACKYYSLPRNPAKIAGTTVKSAPTQQTIQFWTVEQFKAFDRAAEGEEPYRTLFRLLFWSGLRVGEAFALTVQDIDLQAGSISVSKTYHRYDAKDKITTPKTAHSNRTVSIPPQLCQALSEHIQAIPNPTPHTRLFESLPFNYNLTRHFHKIAEKAGLPLIKIHDLRHSHASMLIQKNVPPIVIRDRLGHKSIQTTLDIYSHLYPVKGQEVADILANIW</sequence>
<keyword evidence="3" id="KW-0238">DNA-binding</keyword>
<evidence type="ECO:0000256" key="1">
    <source>
        <dbReference type="ARBA" id="ARBA00008857"/>
    </source>
</evidence>
<evidence type="ECO:0000313" key="7">
    <source>
        <dbReference type="Proteomes" id="UP000095546"/>
    </source>
</evidence>
<evidence type="ECO:0000313" key="6">
    <source>
        <dbReference type="EMBL" id="CUN35224.1"/>
    </source>
</evidence>
<evidence type="ECO:0000256" key="4">
    <source>
        <dbReference type="ARBA" id="ARBA00023172"/>
    </source>
</evidence>
<name>A0A173W741_9FIRM</name>
<keyword evidence="7" id="KW-1185">Reference proteome</keyword>
<dbReference type="InterPro" id="IPR028259">
    <property type="entry name" value="AP2-like_int_N"/>
</dbReference>
<dbReference type="Pfam" id="PF00589">
    <property type="entry name" value="Phage_integrase"/>
    <property type="match status" value="1"/>
</dbReference>
<dbReference type="GO" id="GO:0006310">
    <property type="term" value="P:DNA recombination"/>
    <property type="evidence" value="ECO:0007669"/>
    <property type="project" value="UniProtKB-KW"/>
</dbReference>
<dbReference type="InterPro" id="IPR002104">
    <property type="entry name" value="Integrase_catalytic"/>
</dbReference>
<dbReference type="Pfam" id="PF14657">
    <property type="entry name" value="Arm-DNA-bind_4"/>
    <property type="match status" value="1"/>
</dbReference>
<reference evidence="6 7" key="1">
    <citation type="submission" date="2015-09" db="EMBL/GenBank/DDBJ databases">
        <authorList>
            <consortium name="Pathogen Informatics"/>
        </authorList>
    </citation>
    <scope>NUCLEOTIDE SEQUENCE [LARGE SCALE GENOMIC DNA]</scope>
    <source>
        <strain evidence="6 7">2789STDY5608828</strain>
    </source>
</reference>
<dbReference type="InterPro" id="IPR050090">
    <property type="entry name" value="Tyrosine_recombinase_XerCD"/>
</dbReference>
<evidence type="ECO:0000256" key="3">
    <source>
        <dbReference type="ARBA" id="ARBA00023125"/>
    </source>
</evidence>
<dbReference type="GO" id="GO:0003677">
    <property type="term" value="F:DNA binding"/>
    <property type="evidence" value="ECO:0007669"/>
    <property type="project" value="UniProtKB-KW"/>
</dbReference>
<evidence type="ECO:0000259" key="5">
    <source>
        <dbReference type="PROSITE" id="PS51898"/>
    </source>
</evidence>
<dbReference type="PANTHER" id="PTHR30349">
    <property type="entry name" value="PHAGE INTEGRASE-RELATED"/>
    <property type="match status" value="1"/>
</dbReference>
<keyword evidence="2" id="KW-0229">DNA integration</keyword>
<dbReference type="Pfam" id="PF14659">
    <property type="entry name" value="Phage_int_SAM_3"/>
    <property type="match status" value="1"/>
</dbReference>
<feature type="domain" description="Tyr recombinase" evidence="5">
    <location>
        <begin position="167"/>
        <end position="353"/>
    </location>
</feature>
<gene>
    <name evidence="6" type="ORF">ERS852385_00089</name>
</gene>
<dbReference type="PROSITE" id="PS51898">
    <property type="entry name" value="TYR_RECOMBINASE"/>
    <property type="match status" value="1"/>
</dbReference>
<protein>
    <submittedName>
        <fullName evidence="6">Site-specific tyrosine recombinase XerC</fullName>
    </submittedName>
</protein>
<dbReference type="InterPro" id="IPR013762">
    <property type="entry name" value="Integrase-like_cat_sf"/>
</dbReference>
<dbReference type="SUPFAM" id="SSF56349">
    <property type="entry name" value="DNA breaking-rejoining enzymes"/>
    <property type="match status" value="1"/>
</dbReference>
<dbReference type="CDD" id="cd01189">
    <property type="entry name" value="INT_ICEBs1_C_like"/>
    <property type="match status" value="1"/>
</dbReference>
<dbReference type="AlphaFoldDB" id="A0A173W741"/>
<dbReference type="eggNOG" id="COG0582">
    <property type="taxonomic scope" value="Bacteria"/>
</dbReference>
<dbReference type="Gene3D" id="1.10.443.10">
    <property type="entry name" value="Intergrase catalytic core"/>
    <property type="match status" value="1"/>
</dbReference>
<accession>A0A173W741</accession>